<reference evidence="1" key="1">
    <citation type="submission" date="2015-12" db="EMBL/GenBank/DDBJ databases">
        <title>Gene expression during late stages of embryo sac development: a critical building block for successful pollen-pistil interactions.</title>
        <authorList>
            <person name="Liu Y."/>
            <person name="Joly V."/>
            <person name="Sabar M."/>
            <person name="Matton D.P."/>
        </authorList>
    </citation>
    <scope>NUCLEOTIDE SEQUENCE</scope>
</reference>
<dbReference type="AlphaFoldDB" id="A0A0V0HJE4"/>
<dbReference type="EMBL" id="GEDG01018946">
    <property type="protein sequence ID" value="JAP20356.1"/>
    <property type="molecule type" value="Transcribed_RNA"/>
</dbReference>
<sequence length="79" mass="9060">MVSEFVVIALCKFTSNFTKVNIVTIIYHCESCPPATVRSHYYLHEFCAKFSTTTMSRILRRANPDHPSPYRSHHTSLAV</sequence>
<organism evidence="1">
    <name type="scientific">Solanum chacoense</name>
    <name type="common">Chaco potato</name>
    <dbReference type="NCBI Taxonomy" id="4108"/>
    <lineage>
        <taxon>Eukaryota</taxon>
        <taxon>Viridiplantae</taxon>
        <taxon>Streptophyta</taxon>
        <taxon>Embryophyta</taxon>
        <taxon>Tracheophyta</taxon>
        <taxon>Spermatophyta</taxon>
        <taxon>Magnoliopsida</taxon>
        <taxon>eudicotyledons</taxon>
        <taxon>Gunneridae</taxon>
        <taxon>Pentapetalae</taxon>
        <taxon>asterids</taxon>
        <taxon>lamiids</taxon>
        <taxon>Solanales</taxon>
        <taxon>Solanaceae</taxon>
        <taxon>Solanoideae</taxon>
        <taxon>Solaneae</taxon>
        <taxon>Solanum</taxon>
    </lineage>
</organism>
<accession>A0A0V0HJE4</accession>
<evidence type="ECO:0000313" key="1">
    <source>
        <dbReference type="EMBL" id="JAP20356.1"/>
    </source>
</evidence>
<protein>
    <submittedName>
        <fullName evidence="1">Putative ovule protein</fullName>
    </submittedName>
</protein>
<name>A0A0V0HJE4_SOLCH</name>
<proteinExistence type="predicted"/>